<dbReference type="Proteomes" id="UP000001070">
    <property type="component" value="Unassembled WGS sequence"/>
</dbReference>
<feature type="compositionally biased region" description="Basic residues" evidence="1">
    <location>
        <begin position="97"/>
        <end position="109"/>
    </location>
</feature>
<dbReference type="EMBL" id="CH916375">
    <property type="protein sequence ID" value="EDV98403.1"/>
    <property type="molecule type" value="Genomic_DNA"/>
</dbReference>
<accession>B4JVD5</accession>
<evidence type="ECO:0000313" key="3">
    <source>
        <dbReference type="Proteomes" id="UP000001070"/>
    </source>
</evidence>
<dbReference type="AlphaFoldDB" id="B4JVD5"/>
<dbReference type="OMA" id="WQLACNP"/>
<evidence type="ECO:0000313" key="2">
    <source>
        <dbReference type="EMBL" id="EDV98403.1"/>
    </source>
</evidence>
<dbReference type="InParanoid" id="B4JVD5"/>
<dbReference type="HOGENOM" id="CLU_964023_0_0_1"/>
<protein>
    <submittedName>
        <fullName evidence="2">GH23099</fullName>
    </submittedName>
</protein>
<dbReference type="eggNOG" id="ENOG502T86Z">
    <property type="taxonomic scope" value="Eukaryota"/>
</dbReference>
<evidence type="ECO:0000256" key="1">
    <source>
        <dbReference type="SAM" id="MobiDB-lite"/>
    </source>
</evidence>
<gene>
    <name evidence="2" type="primary">Dgri\GH23099</name>
    <name evidence="2" type="ORF">Dgri_GH23099</name>
</gene>
<reference evidence="2 3" key="1">
    <citation type="journal article" date="2007" name="Nature">
        <title>Evolution of genes and genomes on the Drosophila phylogeny.</title>
        <authorList>
            <consortium name="Drosophila 12 Genomes Consortium"/>
            <person name="Clark A.G."/>
            <person name="Eisen M.B."/>
            <person name="Smith D.R."/>
            <person name="Bergman C.M."/>
            <person name="Oliver B."/>
            <person name="Markow T.A."/>
            <person name="Kaufman T.C."/>
            <person name="Kellis M."/>
            <person name="Gelbart W."/>
            <person name="Iyer V.N."/>
            <person name="Pollard D.A."/>
            <person name="Sackton T.B."/>
            <person name="Larracuente A.M."/>
            <person name="Singh N.D."/>
            <person name="Abad J.P."/>
            <person name="Abt D.N."/>
            <person name="Adryan B."/>
            <person name="Aguade M."/>
            <person name="Akashi H."/>
            <person name="Anderson W.W."/>
            <person name="Aquadro C.F."/>
            <person name="Ardell D.H."/>
            <person name="Arguello R."/>
            <person name="Artieri C.G."/>
            <person name="Barbash D.A."/>
            <person name="Barker D."/>
            <person name="Barsanti P."/>
            <person name="Batterham P."/>
            <person name="Batzoglou S."/>
            <person name="Begun D."/>
            <person name="Bhutkar A."/>
            <person name="Blanco E."/>
            <person name="Bosak S.A."/>
            <person name="Bradley R.K."/>
            <person name="Brand A.D."/>
            <person name="Brent M.R."/>
            <person name="Brooks A.N."/>
            <person name="Brown R.H."/>
            <person name="Butlin R.K."/>
            <person name="Caggese C."/>
            <person name="Calvi B.R."/>
            <person name="Bernardo de Carvalho A."/>
            <person name="Caspi A."/>
            <person name="Castrezana S."/>
            <person name="Celniker S.E."/>
            <person name="Chang J.L."/>
            <person name="Chapple C."/>
            <person name="Chatterji S."/>
            <person name="Chinwalla A."/>
            <person name="Civetta A."/>
            <person name="Clifton S.W."/>
            <person name="Comeron J.M."/>
            <person name="Costello J.C."/>
            <person name="Coyne J.A."/>
            <person name="Daub J."/>
            <person name="David R.G."/>
            <person name="Delcher A.L."/>
            <person name="Delehaunty K."/>
            <person name="Do C.B."/>
            <person name="Ebling H."/>
            <person name="Edwards K."/>
            <person name="Eickbush T."/>
            <person name="Evans J.D."/>
            <person name="Filipski A."/>
            <person name="Findeiss S."/>
            <person name="Freyhult E."/>
            <person name="Fulton L."/>
            <person name="Fulton R."/>
            <person name="Garcia A.C."/>
            <person name="Gardiner A."/>
            <person name="Garfield D.A."/>
            <person name="Garvin B.E."/>
            <person name="Gibson G."/>
            <person name="Gilbert D."/>
            <person name="Gnerre S."/>
            <person name="Godfrey J."/>
            <person name="Good R."/>
            <person name="Gotea V."/>
            <person name="Gravely B."/>
            <person name="Greenberg A.J."/>
            <person name="Griffiths-Jones S."/>
            <person name="Gross S."/>
            <person name="Guigo R."/>
            <person name="Gustafson E.A."/>
            <person name="Haerty W."/>
            <person name="Hahn M.W."/>
            <person name="Halligan D.L."/>
            <person name="Halpern A.L."/>
            <person name="Halter G.M."/>
            <person name="Han M.V."/>
            <person name="Heger A."/>
            <person name="Hillier L."/>
            <person name="Hinrichs A.S."/>
            <person name="Holmes I."/>
            <person name="Hoskins R.A."/>
            <person name="Hubisz M.J."/>
            <person name="Hultmark D."/>
            <person name="Huntley M.A."/>
            <person name="Jaffe D.B."/>
            <person name="Jagadeeshan S."/>
            <person name="Jeck W.R."/>
            <person name="Johnson J."/>
            <person name="Jones C.D."/>
            <person name="Jordan W.C."/>
            <person name="Karpen G.H."/>
            <person name="Kataoka E."/>
            <person name="Keightley P.D."/>
            <person name="Kheradpour P."/>
            <person name="Kirkness E.F."/>
            <person name="Koerich L.B."/>
            <person name="Kristiansen K."/>
            <person name="Kudrna D."/>
            <person name="Kulathinal R.J."/>
            <person name="Kumar S."/>
            <person name="Kwok R."/>
            <person name="Lander E."/>
            <person name="Langley C.H."/>
            <person name="Lapoint R."/>
            <person name="Lazzaro B.P."/>
            <person name="Lee S.J."/>
            <person name="Levesque L."/>
            <person name="Li R."/>
            <person name="Lin C.F."/>
            <person name="Lin M.F."/>
            <person name="Lindblad-Toh K."/>
            <person name="Llopart A."/>
            <person name="Long M."/>
            <person name="Low L."/>
            <person name="Lozovsky E."/>
            <person name="Lu J."/>
            <person name="Luo M."/>
            <person name="Machado C.A."/>
            <person name="Makalowski W."/>
            <person name="Marzo M."/>
            <person name="Matsuda M."/>
            <person name="Matzkin L."/>
            <person name="McAllister B."/>
            <person name="McBride C.S."/>
            <person name="McKernan B."/>
            <person name="McKernan K."/>
            <person name="Mendez-Lago M."/>
            <person name="Minx P."/>
            <person name="Mollenhauer M.U."/>
            <person name="Montooth K."/>
            <person name="Mount S.M."/>
            <person name="Mu X."/>
            <person name="Myers E."/>
            <person name="Negre B."/>
            <person name="Newfeld S."/>
            <person name="Nielsen R."/>
            <person name="Noor M.A."/>
            <person name="O'Grady P."/>
            <person name="Pachter L."/>
            <person name="Papaceit M."/>
            <person name="Parisi M.J."/>
            <person name="Parisi M."/>
            <person name="Parts L."/>
            <person name="Pedersen J.S."/>
            <person name="Pesole G."/>
            <person name="Phillippy A.M."/>
            <person name="Ponting C.P."/>
            <person name="Pop M."/>
            <person name="Porcelli D."/>
            <person name="Powell J.R."/>
            <person name="Prohaska S."/>
            <person name="Pruitt K."/>
            <person name="Puig M."/>
            <person name="Quesneville H."/>
            <person name="Ram K.R."/>
            <person name="Rand D."/>
            <person name="Rasmussen M.D."/>
            <person name="Reed L.K."/>
            <person name="Reenan R."/>
            <person name="Reily A."/>
            <person name="Remington K.A."/>
            <person name="Rieger T.T."/>
            <person name="Ritchie M.G."/>
            <person name="Robin C."/>
            <person name="Rogers Y.H."/>
            <person name="Rohde C."/>
            <person name="Rozas J."/>
            <person name="Rubenfield M.J."/>
            <person name="Ruiz A."/>
            <person name="Russo S."/>
            <person name="Salzberg S.L."/>
            <person name="Sanchez-Gracia A."/>
            <person name="Saranga D.J."/>
            <person name="Sato H."/>
            <person name="Schaeffer S.W."/>
            <person name="Schatz M.C."/>
            <person name="Schlenke T."/>
            <person name="Schwartz R."/>
            <person name="Segarra C."/>
            <person name="Singh R.S."/>
            <person name="Sirot L."/>
            <person name="Sirota M."/>
            <person name="Sisneros N.B."/>
            <person name="Smith C.D."/>
            <person name="Smith T.F."/>
            <person name="Spieth J."/>
            <person name="Stage D.E."/>
            <person name="Stark A."/>
            <person name="Stephan W."/>
            <person name="Strausberg R.L."/>
            <person name="Strempel S."/>
            <person name="Sturgill D."/>
            <person name="Sutton G."/>
            <person name="Sutton G.G."/>
            <person name="Tao W."/>
            <person name="Teichmann S."/>
            <person name="Tobari Y.N."/>
            <person name="Tomimura Y."/>
            <person name="Tsolas J.M."/>
            <person name="Valente V.L."/>
            <person name="Venter E."/>
            <person name="Venter J.C."/>
            <person name="Vicario S."/>
            <person name="Vieira F.G."/>
            <person name="Vilella A.J."/>
            <person name="Villasante A."/>
            <person name="Walenz B."/>
            <person name="Wang J."/>
            <person name="Wasserman M."/>
            <person name="Watts T."/>
            <person name="Wilson D."/>
            <person name="Wilson R.K."/>
            <person name="Wing R.A."/>
            <person name="Wolfner M.F."/>
            <person name="Wong A."/>
            <person name="Wong G.K."/>
            <person name="Wu C.I."/>
            <person name="Wu G."/>
            <person name="Yamamoto D."/>
            <person name="Yang H.P."/>
            <person name="Yang S.P."/>
            <person name="Yorke J.A."/>
            <person name="Yoshida K."/>
            <person name="Zdobnov E."/>
            <person name="Zhang P."/>
            <person name="Zhang Y."/>
            <person name="Zimin A.V."/>
            <person name="Baldwin J."/>
            <person name="Abdouelleil A."/>
            <person name="Abdulkadir J."/>
            <person name="Abebe A."/>
            <person name="Abera B."/>
            <person name="Abreu J."/>
            <person name="Acer S.C."/>
            <person name="Aftuck L."/>
            <person name="Alexander A."/>
            <person name="An P."/>
            <person name="Anderson E."/>
            <person name="Anderson S."/>
            <person name="Arachi H."/>
            <person name="Azer M."/>
            <person name="Bachantsang P."/>
            <person name="Barry A."/>
            <person name="Bayul T."/>
            <person name="Berlin A."/>
            <person name="Bessette D."/>
            <person name="Bloom T."/>
            <person name="Blye J."/>
            <person name="Boguslavskiy L."/>
            <person name="Bonnet C."/>
            <person name="Boukhgalter B."/>
            <person name="Bourzgui I."/>
            <person name="Brown A."/>
            <person name="Cahill P."/>
            <person name="Channer S."/>
            <person name="Cheshatsang Y."/>
            <person name="Chuda L."/>
            <person name="Citroen M."/>
            <person name="Collymore A."/>
            <person name="Cooke P."/>
            <person name="Costello M."/>
            <person name="D'Aco K."/>
            <person name="Daza R."/>
            <person name="De Haan G."/>
            <person name="DeGray S."/>
            <person name="DeMaso C."/>
            <person name="Dhargay N."/>
            <person name="Dooley K."/>
            <person name="Dooley E."/>
            <person name="Doricent M."/>
            <person name="Dorje P."/>
            <person name="Dorjee K."/>
            <person name="Dupes A."/>
            <person name="Elong R."/>
            <person name="Falk J."/>
            <person name="Farina A."/>
            <person name="Faro S."/>
            <person name="Ferguson D."/>
            <person name="Fisher S."/>
            <person name="Foley C.D."/>
            <person name="Franke A."/>
            <person name="Friedrich D."/>
            <person name="Gadbois L."/>
            <person name="Gearin G."/>
            <person name="Gearin C.R."/>
            <person name="Giannoukos G."/>
            <person name="Goode T."/>
            <person name="Graham J."/>
            <person name="Grandbois E."/>
            <person name="Grewal S."/>
            <person name="Gyaltsen K."/>
            <person name="Hafez N."/>
            <person name="Hagos B."/>
            <person name="Hall J."/>
            <person name="Henson C."/>
            <person name="Hollinger A."/>
            <person name="Honan T."/>
            <person name="Huard M.D."/>
            <person name="Hughes L."/>
            <person name="Hurhula B."/>
            <person name="Husby M.E."/>
            <person name="Kamat A."/>
            <person name="Kanga B."/>
            <person name="Kashin S."/>
            <person name="Khazanovich D."/>
            <person name="Kisner P."/>
            <person name="Lance K."/>
            <person name="Lara M."/>
            <person name="Lee W."/>
            <person name="Lennon N."/>
            <person name="Letendre F."/>
            <person name="LeVine R."/>
            <person name="Lipovsky A."/>
            <person name="Liu X."/>
            <person name="Liu J."/>
            <person name="Liu S."/>
            <person name="Lokyitsang T."/>
            <person name="Lokyitsang Y."/>
            <person name="Lubonja R."/>
            <person name="Lui A."/>
            <person name="MacDonald P."/>
            <person name="Magnisalis V."/>
            <person name="Maru K."/>
            <person name="Matthews C."/>
            <person name="McCusker W."/>
            <person name="McDonough S."/>
            <person name="Mehta T."/>
            <person name="Meldrim J."/>
            <person name="Meneus L."/>
            <person name="Mihai O."/>
            <person name="Mihalev A."/>
            <person name="Mihova T."/>
            <person name="Mittelman R."/>
            <person name="Mlenga V."/>
            <person name="Montmayeur A."/>
            <person name="Mulrain L."/>
            <person name="Navidi A."/>
            <person name="Naylor J."/>
            <person name="Negash T."/>
            <person name="Nguyen T."/>
            <person name="Nguyen N."/>
            <person name="Nicol R."/>
            <person name="Norbu C."/>
            <person name="Norbu N."/>
            <person name="Novod N."/>
            <person name="O'Neill B."/>
            <person name="Osman S."/>
            <person name="Markiewicz E."/>
            <person name="Oyono O.L."/>
            <person name="Patti C."/>
            <person name="Phunkhang P."/>
            <person name="Pierre F."/>
            <person name="Priest M."/>
            <person name="Raghuraman S."/>
            <person name="Rege F."/>
            <person name="Reyes R."/>
            <person name="Rise C."/>
            <person name="Rogov P."/>
            <person name="Ross K."/>
            <person name="Ryan E."/>
            <person name="Settipalli S."/>
            <person name="Shea T."/>
            <person name="Sherpa N."/>
            <person name="Shi L."/>
            <person name="Shih D."/>
            <person name="Sparrow T."/>
            <person name="Spaulding J."/>
            <person name="Stalker J."/>
            <person name="Stange-Thomann N."/>
            <person name="Stavropoulos S."/>
            <person name="Stone C."/>
            <person name="Strader C."/>
            <person name="Tesfaye S."/>
            <person name="Thomson T."/>
            <person name="Thoulutsang Y."/>
            <person name="Thoulutsang D."/>
            <person name="Topham K."/>
            <person name="Topping I."/>
            <person name="Tsamla T."/>
            <person name="Vassiliev H."/>
            <person name="Vo A."/>
            <person name="Wangchuk T."/>
            <person name="Wangdi T."/>
            <person name="Weiand M."/>
            <person name="Wilkinson J."/>
            <person name="Wilson A."/>
            <person name="Yadav S."/>
            <person name="Young G."/>
            <person name="Yu Q."/>
            <person name="Zembek L."/>
            <person name="Zhong D."/>
            <person name="Zimmer A."/>
            <person name="Zwirko Z."/>
            <person name="Jaffe D.B."/>
            <person name="Alvarez P."/>
            <person name="Brockman W."/>
            <person name="Butler J."/>
            <person name="Chin C."/>
            <person name="Gnerre S."/>
            <person name="Grabherr M."/>
            <person name="Kleber M."/>
            <person name="Mauceli E."/>
            <person name="MacCallum I."/>
        </authorList>
    </citation>
    <scope>NUCLEOTIDE SEQUENCE [LARGE SCALE GENOMIC DNA]</scope>
    <source>
        <strain evidence="3">Tucson 15287-2541.00</strain>
    </source>
</reference>
<organism evidence="3">
    <name type="scientific">Drosophila grimshawi</name>
    <name type="common">Hawaiian fruit fly</name>
    <name type="synonym">Idiomyia grimshawi</name>
    <dbReference type="NCBI Taxonomy" id="7222"/>
    <lineage>
        <taxon>Eukaryota</taxon>
        <taxon>Metazoa</taxon>
        <taxon>Ecdysozoa</taxon>
        <taxon>Arthropoda</taxon>
        <taxon>Hexapoda</taxon>
        <taxon>Insecta</taxon>
        <taxon>Pterygota</taxon>
        <taxon>Neoptera</taxon>
        <taxon>Endopterygota</taxon>
        <taxon>Diptera</taxon>
        <taxon>Brachycera</taxon>
        <taxon>Muscomorpha</taxon>
        <taxon>Ephydroidea</taxon>
        <taxon>Drosophilidae</taxon>
        <taxon>Drosophila</taxon>
        <taxon>Hawaiian Drosophila</taxon>
    </lineage>
</organism>
<proteinExistence type="predicted"/>
<keyword evidence="3" id="KW-1185">Reference proteome</keyword>
<feature type="region of interest" description="Disordered" evidence="1">
    <location>
        <begin position="91"/>
        <end position="111"/>
    </location>
</feature>
<name>B4JVD5_DROGR</name>
<sequence>MGMDKRNGGGNGEDASCHSRWSDFVAVRRYFNAPLRRSRSAPVCCKLTMTTLAVDNEHNPSLSWQLACNPMHSEPELNWLQVPQDKDCGQADGISRSMKKAKPRKRKQREKQMRLQQQQERRILLVDATMLQLKRRQVQPTKASRKQIRQVFKKSSLHNIKYPQNVPLCRRPTTMLGSQQQQQHYLQQQQHLQRPQLDKPLQHMARSCPKKYVVPTGSMYNKLTKGCRYCGNFYYR</sequence>